<evidence type="ECO:0000313" key="2">
    <source>
        <dbReference type="EMBL" id="KAL0172063.1"/>
    </source>
</evidence>
<sequence length="57" mass="6766">VGQMEVDADWQAEVIKRLEKAEERQEKQRERLVNLSKQTRAKEEQVVQLMLEVEGKQ</sequence>
<reference evidence="2 3" key="1">
    <citation type="submission" date="2024-05" db="EMBL/GenBank/DDBJ databases">
        <title>Genome sequencing and assembly of Indian major carp, Cirrhinus mrigala (Hamilton, 1822).</title>
        <authorList>
            <person name="Mohindra V."/>
            <person name="Chowdhury L.M."/>
            <person name="Lal K."/>
            <person name="Jena J.K."/>
        </authorList>
    </citation>
    <scope>NUCLEOTIDE SEQUENCE [LARGE SCALE GENOMIC DNA]</scope>
    <source>
        <strain evidence="2">CM1030</strain>
        <tissue evidence="2">Blood</tissue>
    </source>
</reference>
<dbReference type="Proteomes" id="UP001529510">
    <property type="component" value="Unassembled WGS sequence"/>
</dbReference>
<evidence type="ECO:0000256" key="1">
    <source>
        <dbReference type="SAM" id="Coils"/>
    </source>
</evidence>
<gene>
    <name evidence="2" type="ORF">M9458_032374</name>
</gene>
<feature type="non-terminal residue" evidence="2">
    <location>
        <position position="1"/>
    </location>
</feature>
<dbReference type="AlphaFoldDB" id="A0ABD0PDA5"/>
<evidence type="ECO:0000313" key="3">
    <source>
        <dbReference type="Proteomes" id="UP001529510"/>
    </source>
</evidence>
<proteinExistence type="predicted"/>
<comment type="caution">
    <text evidence="2">The sequence shown here is derived from an EMBL/GenBank/DDBJ whole genome shotgun (WGS) entry which is preliminary data.</text>
</comment>
<organism evidence="2 3">
    <name type="scientific">Cirrhinus mrigala</name>
    <name type="common">Mrigala</name>
    <dbReference type="NCBI Taxonomy" id="683832"/>
    <lineage>
        <taxon>Eukaryota</taxon>
        <taxon>Metazoa</taxon>
        <taxon>Chordata</taxon>
        <taxon>Craniata</taxon>
        <taxon>Vertebrata</taxon>
        <taxon>Euteleostomi</taxon>
        <taxon>Actinopterygii</taxon>
        <taxon>Neopterygii</taxon>
        <taxon>Teleostei</taxon>
        <taxon>Ostariophysi</taxon>
        <taxon>Cypriniformes</taxon>
        <taxon>Cyprinidae</taxon>
        <taxon>Labeoninae</taxon>
        <taxon>Labeonini</taxon>
        <taxon>Cirrhinus</taxon>
    </lineage>
</organism>
<accession>A0ABD0PDA5</accession>
<keyword evidence="1" id="KW-0175">Coiled coil</keyword>
<keyword evidence="3" id="KW-1185">Reference proteome</keyword>
<feature type="non-terminal residue" evidence="2">
    <location>
        <position position="57"/>
    </location>
</feature>
<dbReference type="EMBL" id="JAMKFB020000016">
    <property type="protein sequence ID" value="KAL0172063.1"/>
    <property type="molecule type" value="Genomic_DNA"/>
</dbReference>
<protein>
    <submittedName>
        <fullName evidence="2">Uncharacterized protein</fullName>
    </submittedName>
</protein>
<name>A0ABD0PDA5_CIRMR</name>
<feature type="coiled-coil region" evidence="1">
    <location>
        <begin position="11"/>
        <end position="45"/>
    </location>
</feature>